<organism evidence="2 3">
    <name type="scientific">Lamprobacter modestohalophilus</name>
    <dbReference type="NCBI Taxonomy" id="1064514"/>
    <lineage>
        <taxon>Bacteria</taxon>
        <taxon>Pseudomonadati</taxon>
        <taxon>Pseudomonadota</taxon>
        <taxon>Gammaproteobacteria</taxon>
        <taxon>Chromatiales</taxon>
        <taxon>Chromatiaceae</taxon>
        <taxon>Lamprobacter</taxon>
    </lineage>
</organism>
<sequence>MQITSTKEHTPMDPLAKPLRPQLEDAIVKARDLAEQAAQAAQAALQHLGVGDADAPPHLTDSERALRRRLRAHGRELGVLRAKPNIKWTKDRGKDVESAPWFPVFNSERINDHHLTLVEKRAARAQLAEGAVR</sequence>
<reference evidence="2 3" key="1">
    <citation type="journal article" date="2020" name="Microorganisms">
        <title>Osmotic Adaptation and Compatible Solute Biosynthesis of Phototrophic Bacteria as Revealed from Genome Analyses.</title>
        <authorList>
            <person name="Imhoff J.F."/>
            <person name="Rahn T."/>
            <person name="Kunzel S."/>
            <person name="Keller A."/>
            <person name="Neulinger S.C."/>
        </authorList>
    </citation>
    <scope>NUCLEOTIDE SEQUENCE [LARGE SCALE GENOMIC DNA]</scope>
    <source>
        <strain evidence="2 3">DSM 25653</strain>
    </source>
</reference>
<protein>
    <submittedName>
        <fullName evidence="2">Uncharacterized protein</fullName>
    </submittedName>
</protein>
<accession>A0A9X1B2Q9</accession>
<dbReference type="AlphaFoldDB" id="A0A9X1B2Q9"/>
<feature type="compositionally biased region" description="Basic and acidic residues" evidence="1">
    <location>
        <begin position="1"/>
        <end position="11"/>
    </location>
</feature>
<feature type="region of interest" description="Disordered" evidence="1">
    <location>
        <begin position="1"/>
        <end position="21"/>
    </location>
</feature>
<evidence type="ECO:0000313" key="3">
    <source>
        <dbReference type="Proteomes" id="UP001138768"/>
    </source>
</evidence>
<dbReference type="EMBL" id="NRRY01000002">
    <property type="protein sequence ID" value="MBK1617204.1"/>
    <property type="molecule type" value="Genomic_DNA"/>
</dbReference>
<keyword evidence="3" id="KW-1185">Reference proteome</keyword>
<evidence type="ECO:0000313" key="2">
    <source>
        <dbReference type="EMBL" id="MBK1617204.1"/>
    </source>
</evidence>
<comment type="caution">
    <text evidence="2">The sequence shown here is derived from an EMBL/GenBank/DDBJ whole genome shotgun (WGS) entry which is preliminary data.</text>
</comment>
<name>A0A9X1B2Q9_9GAMM</name>
<proteinExistence type="predicted"/>
<gene>
    <name evidence="2" type="ORF">CKO42_01810</name>
</gene>
<dbReference type="Proteomes" id="UP001138768">
    <property type="component" value="Unassembled WGS sequence"/>
</dbReference>
<evidence type="ECO:0000256" key="1">
    <source>
        <dbReference type="SAM" id="MobiDB-lite"/>
    </source>
</evidence>